<protein>
    <submittedName>
        <fullName evidence="6">Extracellular solute-binding protein</fullName>
    </submittedName>
</protein>
<dbReference type="Proteomes" id="UP001549691">
    <property type="component" value="Unassembled WGS sequence"/>
</dbReference>
<dbReference type="InterPro" id="IPR006061">
    <property type="entry name" value="SBP_1_CS"/>
</dbReference>
<dbReference type="PROSITE" id="PS01037">
    <property type="entry name" value="SBP_BACTERIAL_1"/>
    <property type="match status" value="1"/>
</dbReference>
<organism evidence="6 7">
    <name type="scientific">Uliginosibacterium flavum</name>
    <dbReference type="NCBI Taxonomy" id="1396831"/>
    <lineage>
        <taxon>Bacteria</taxon>
        <taxon>Pseudomonadati</taxon>
        <taxon>Pseudomonadota</taxon>
        <taxon>Betaproteobacteria</taxon>
        <taxon>Rhodocyclales</taxon>
        <taxon>Zoogloeaceae</taxon>
        <taxon>Uliginosibacterium</taxon>
    </lineage>
</organism>
<feature type="chain" id="PRO_5047261945" evidence="5">
    <location>
        <begin position="20"/>
        <end position="433"/>
    </location>
</feature>
<feature type="signal peptide" evidence="5">
    <location>
        <begin position="1"/>
        <end position="19"/>
    </location>
</feature>
<keyword evidence="7" id="KW-1185">Reference proteome</keyword>
<evidence type="ECO:0000313" key="6">
    <source>
        <dbReference type="EMBL" id="MET7013715.1"/>
    </source>
</evidence>
<keyword evidence="4 5" id="KW-0732">Signal</keyword>
<gene>
    <name evidence="6" type="ORF">ABXR19_05910</name>
</gene>
<dbReference type="PROSITE" id="PS51257">
    <property type="entry name" value="PROKAR_LIPOPROTEIN"/>
    <property type="match status" value="1"/>
</dbReference>
<comment type="subcellular location">
    <subcellularLocation>
        <location evidence="1">Periplasm</location>
    </subcellularLocation>
</comment>
<evidence type="ECO:0000256" key="3">
    <source>
        <dbReference type="ARBA" id="ARBA00022448"/>
    </source>
</evidence>
<evidence type="ECO:0000256" key="4">
    <source>
        <dbReference type="ARBA" id="ARBA00022729"/>
    </source>
</evidence>
<dbReference type="PANTHER" id="PTHR43649">
    <property type="entry name" value="ARABINOSE-BINDING PROTEIN-RELATED"/>
    <property type="match status" value="1"/>
</dbReference>
<evidence type="ECO:0000313" key="7">
    <source>
        <dbReference type="Proteomes" id="UP001549691"/>
    </source>
</evidence>
<dbReference type="InterPro" id="IPR050490">
    <property type="entry name" value="Bact_solute-bd_prot1"/>
</dbReference>
<dbReference type="RefSeq" id="WP_354600176.1">
    <property type="nucleotide sequence ID" value="NZ_JBEWZI010000004.1"/>
</dbReference>
<dbReference type="PANTHER" id="PTHR43649:SF14">
    <property type="entry name" value="BLR3389 PROTEIN"/>
    <property type="match status" value="1"/>
</dbReference>
<accession>A0ABV2TIG9</accession>
<dbReference type="InterPro" id="IPR006059">
    <property type="entry name" value="SBP"/>
</dbReference>
<dbReference type="Pfam" id="PF01547">
    <property type="entry name" value="SBP_bac_1"/>
    <property type="match status" value="1"/>
</dbReference>
<evidence type="ECO:0000256" key="2">
    <source>
        <dbReference type="ARBA" id="ARBA00008520"/>
    </source>
</evidence>
<evidence type="ECO:0000256" key="1">
    <source>
        <dbReference type="ARBA" id="ARBA00004418"/>
    </source>
</evidence>
<sequence>MHKAGLKSGVLMLLWVVFAGTGCEREPEAPQIVRTEVAVRHYFSLTGPFSKTMNGLAEDFNHSNVKYSLRPTPLEHESFKTIIRDDLQTGRTADVYSYWAGARVQSIVDKLAPIDDVLPLADMDKRFGSAIVKSACTYNGRVYLLPLTQQYVGFFYNKKVFADNGLKPPQTWPEFLQLGKALKARGVTPIALGSKAKWPAQFWFDYLLLRTAPLEYRQKLMAGEASFTDPQVLRVFSLWRDLLKAGFFNARPNTLEFDSDAATQVLRGEAAMTLMGTWLMGYFHSPELDWHEGADYGFFPFPEIDPQIPRVALGPIDGFVIPAAAKNPEGAKAVLAYFSSAVSQVTISRAAGSIAPNLSVEDRHYSPMQREIRAEIGRSNAWAFNYDLATPPARADIGLNLFSEFLESPDDYKRLLSNTQERMARISVVPQVR</sequence>
<comment type="caution">
    <text evidence="6">The sequence shown here is derived from an EMBL/GenBank/DDBJ whole genome shotgun (WGS) entry which is preliminary data.</text>
</comment>
<dbReference type="Gene3D" id="3.40.190.10">
    <property type="entry name" value="Periplasmic binding protein-like II"/>
    <property type="match status" value="2"/>
</dbReference>
<name>A0ABV2TIG9_9RHOO</name>
<keyword evidence="3" id="KW-0813">Transport</keyword>
<comment type="similarity">
    <text evidence="2">Belongs to the bacterial solute-binding protein 1 family.</text>
</comment>
<dbReference type="SUPFAM" id="SSF53850">
    <property type="entry name" value="Periplasmic binding protein-like II"/>
    <property type="match status" value="1"/>
</dbReference>
<evidence type="ECO:0000256" key="5">
    <source>
        <dbReference type="SAM" id="SignalP"/>
    </source>
</evidence>
<dbReference type="EMBL" id="JBEWZI010000004">
    <property type="protein sequence ID" value="MET7013715.1"/>
    <property type="molecule type" value="Genomic_DNA"/>
</dbReference>
<reference evidence="6 7" key="1">
    <citation type="submission" date="2024-07" db="EMBL/GenBank/DDBJ databases">
        <title>Uliginosibacterium flavum JJ3220;KACC:17644.</title>
        <authorList>
            <person name="Kim M.K."/>
        </authorList>
    </citation>
    <scope>NUCLEOTIDE SEQUENCE [LARGE SCALE GENOMIC DNA]</scope>
    <source>
        <strain evidence="6 7">KACC:17644</strain>
    </source>
</reference>
<proteinExistence type="inferred from homology"/>